<dbReference type="AlphaFoldDB" id="A0A8H4PM07"/>
<organism evidence="2 3">
    <name type="scientific">Fusarium albosuccineum</name>
    <dbReference type="NCBI Taxonomy" id="1237068"/>
    <lineage>
        <taxon>Eukaryota</taxon>
        <taxon>Fungi</taxon>
        <taxon>Dikarya</taxon>
        <taxon>Ascomycota</taxon>
        <taxon>Pezizomycotina</taxon>
        <taxon>Sordariomycetes</taxon>
        <taxon>Hypocreomycetidae</taxon>
        <taxon>Hypocreales</taxon>
        <taxon>Nectriaceae</taxon>
        <taxon>Fusarium</taxon>
        <taxon>Fusarium decemcellulare species complex</taxon>
    </lineage>
</organism>
<feature type="compositionally biased region" description="Polar residues" evidence="1">
    <location>
        <begin position="167"/>
        <end position="188"/>
    </location>
</feature>
<feature type="compositionally biased region" description="Basic and acidic residues" evidence="1">
    <location>
        <begin position="194"/>
        <end position="203"/>
    </location>
</feature>
<reference evidence="2 3" key="1">
    <citation type="submission" date="2020-01" db="EMBL/GenBank/DDBJ databases">
        <title>Identification and distribution of gene clusters putatively required for synthesis of sphingolipid metabolism inhibitors in phylogenetically diverse species of the filamentous fungus Fusarium.</title>
        <authorList>
            <person name="Kim H.-S."/>
            <person name="Busman M."/>
            <person name="Brown D.W."/>
            <person name="Divon H."/>
            <person name="Uhlig S."/>
            <person name="Proctor R.H."/>
        </authorList>
    </citation>
    <scope>NUCLEOTIDE SEQUENCE [LARGE SCALE GENOMIC DNA]</scope>
    <source>
        <strain evidence="2 3">NRRL 20459</strain>
    </source>
</reference>
<evidence type="ECO:0000313" key="2">
    <source>
        <dbReference type="EMBL" id="KAF4471742.1"/>
    </source>
</evidence>
<feature type="compositionally biased region" description="Low complexity" evidence="1">
    <location>
        <begin position="204"/>
        <end position="215"/>
    </location>
</feature>
<accession>A0A8H4PM07</accession>
<dbReference type="Proteomes" id="UP000554235">
    <property type="component" value="Unassembled WGS sequence"/>
</dbReference>
<evidence type="ECO:0000313" key="3">
    <source>
        <dbReference type="Proteomes" id="UP000554235"/>
    </source>
</evidence>
<dbReference type="EMBL" id="JAADYS010000171">
    <property type="protein sequence ID" value="KAF4471742.1"/>
    <property type="molecule type" value="Genomic_DNA"/>
</dbReference>
<proteinExistence type="predicted"/>
<gene>
    <name evidence="2" type="ORF">FALBO_1343</name>
</gene>
<sequence>MDMATTTAETTALRLFFLYDTNHPASLSATILAAETSSTTYIVTCPSSCEPSDFPKQTITHLEGSHWAGERTWAGATTRWACDLGNGGDDILTDQLGWCSARTIEGDQEDGDSKSRAVNSCFVYARSVPAYITGDPDDVRMVGRGGPVSTTYDADDLISAVSERRQSLNCPTTTASVEKTAETGQAETDATAEASRDKDESKTAAETGSATETGTGTTGGSAGDETTSIASAETSAPNGSRKMSINKIAMIGCLLLGVWAST</sequence>
<feature type="region of interest" description="Disordered" evidence="1">
    <location>
        <begin position="163"/>
        <end position="240"/>
    </location>
</feature>
<feature type="compositionally biased region" description="Polar residues" evidence="1">
    <location>
        <begin position="229"/>
        <end position="240"/>
    </location>
</feature>
<keyword evidence="3" id="KW-1185">Reference proteome</keyword>
<evidence type="ECO:0000256" key="1">
    <source>
        <dbReference type="SAM" id="MobiDB-lite"/>
    </source>
</evidence>
<comment type="caution">
    <text evidence="2">The sequence shown here is derived from an EMBL/GenBank/DDBJ whole genome shotgun (WGS) entry which is preliminary data.</text>
</comment>
<name>A0A8H4PM07_9HYPO</name>
<protein>
    <submittedName>
        <fullName evidence="2">Uncharacterized protein</fullName>
    </submittedName>
</protein>
<dbReference type="OrthoDB" id="4847306at2759"/>